<evidence type="ECO:0000259" key="8">
    <source>
        <dbReference type="PROSITE" id="PS50237"/>
    </source>
</evidence>
<organism evidence="9 10">
    <name type="scientific">Meleagris gallopavo</name>
    <name type="common">Wild turkey</name>
    <dbReference type="NCBI Taxonomy" id="9103"/>
    <lineage>
        <taxon>Eukaryota</taxon>
        <taxon>Metazoa</taxon>
        <taxon>Chordata</taxon>
        <taxon>Craniata</taxon>
        <taxon>Vertebrata</taxon>
        <taxon>Euteleostomi</taxon>
        <taxon>Archelosauria</taxon>
        <taxon>Archosauria</taxon>
        <taxon>Dinosauria</taxon>
        <taxon>Saurischia</taxon>
        <taxon>Theropoda</taxon>
        <taxon>Coelurosauria</taxon>
        <taxon>Aves</taxon>
        <taxon>Neognathae</taxon>
        <taxon>Galloanserae</taxon>
        <taxon>Galliformes</taxon>
        <taxon>Phasianidae</taxon>
        <taxon>Meleagridinae</taxon>
        <taxon>Meleagris</taxon>
    </lineage>
</organism>
<dbReference type="PANTHER" id="PTHR11254">
    <property type="entry name" value="HECT DOMAIN UBIQUITIN-PROTEIN LIGASE"/>
    <property type="match status" value="1"/>
</dbReference>
<evidence type="ECO:0000256" key="6">
    <source>
        <dbReference type="PROSITE-ProRule" id="PRU00104"/>
    </source>
</evidence>
<dbReference type="InterPro" id="IPR050409">
    <property type="entry name" value="E3_ubiq-protein_ligase"/>
</dbReference>
<dbReference type="PROSITE" id="PS50237">
    <property type="entry name" value="HECT"/>
    <property type="match status" value="1"/>
</dbReference>
<dbReference type="InterPro" id="IPR035983">
    <property type="entry name" value="Hect_E3_ubiquitin_ligase"/>
</dbReference>
<comment type="catalytic activity">
    <reaction evidence="1">
        <text>S-ubiquitinyl-[E2 ubiquitin-conjugating enzyme]-L-cysteine + [acceptor protein]-L-lysine = [E2 ubiquitin-conjugating enzyme]-L-cysteine + N(6)-ubiquitinyl-[acceptor protein]-L-lysine.</text>
        <dbReference type="EC" id="2.3.2.26"/>
    </reaction>
</comment>
<evidence type="ECO:0000256" key="7">
    <source>
        <dbReference type="SAM" id="MobiDB-lite"/>
    </source>
</evidence>
<dbReference type="AlphaFoldDB" id="A0A803YDA7"/>
<evidence type="ECO:0000256" key="1">
    <source>
        <dbReference type="ARBA" id="ARBA00000885"/>
    </source>
</evidence>
<dbReference type="GO" id="GO:0000139">
    <property type="term" value="C:Golgi membrane"/>
    <property type="evidence" value="ECO:0007669"/>
    <property type="project" value="TreeGrafter"/>
</dbReference>
<evidence type="ECO:0000256" key="3">
    <source>
        <dbReference type="ARBA" id="ARBA00012485"/>
    </source>
</evidence>
<dbReference type="PANTHER" id="PTHR11254:SF67">
    <property type="entry name" value="E3 UBIQUITIN-PROTEIN LIGASE HUWE1"/>
    <property type="match status" value="1"/>
</dbReference>
<dbReference type="EC" id="2.3.2.26" evidence="3"/>
<evidence type="ECO:0000256" key="2">
    <source>
        <dbReference type="ARBA" id="ARBA00004906"/>
    </source>
</evidence>
<reference evidence="9" key="3">
    <citation type="submission" date="2025-09" db="UniProtKB">
        <authorList>
            <consortium name="Ensembl"/>
        </authorList>
    </citation>
    <scope>IDENTIFICATION</scope>
</reference>
<feature type="domain" description="HECT" evidence="8">
    <location>
        <begin position="31"/>
        <end position="63"/>
    </location>
</feature>
<dbReference type="Ensembl" id="ENSMGAT00000022464.1">
    <property type="protein sequence ID" value="ENSMGAP00000029754.1"/>
    <property type="gene ID" value="ENSMGAG00000018644.1"/>
</dbReference>
<dbReference type="InterPro" id="IPR000569">
    <property type="entry name" value="HECT_dom"/>
</dbReference>
<dbReference type="GO" id="GO:0006511">
    <property type="term" value="P:ubiquitin-dependent protein catabolic process"/>
    <property type="evidence" value="ECO:0007669"/>
    <property type="project" value="TreeGrafter"/>
</dbReference>
<dbReference type="GO" id="GO:0000209">
    <property type="term" value="P:protein polyubiquitination"/>
    <property type="evidence" value="ECO:0007669"/>
    <property type="project" value="TreeGrafter"/>
</dbReference>
<keyword evidence="5 6" id="KW-0833">Ubl conjugation pathway</keyword>
<name>A0A803YDA7_MELGA</name>
<dbReference type="InParanoid" id="A0A803YDA7"/>
<accession>A0A803YDA7</accession>
<comment type="caution">
    <text evidence="6">Lacks conserved residue(s) required for the propagation of feature annotation.</text>
</comment>
<reference evidence="9" key="1">
    <citation type="journal article" date="2010" name="PLoS Biol.">
        <title>Multi-platform next-generation sequencing of the domestic turkey (Meleagris gallopavo): genome assembly and analysis.</title>
        <authorList>
            <person name="Dalloul R.A."/>
            <person name="Long J.A."/>
            <person name="Zimin A.V."/>
            <person name="Aslam L."/>
            <person name="Beal K."/>
            <person name="Blomberg L.A."/>
            <person name="Bouffard P."/>
            <person name="Burt D.W."/>
            <person name="Crasta O."/>
            <person name="Crooijmans R.P."/>
            <person name="Cooper K."/>
            <person name="Coulombe R.A."/>
            <person name="De S."/>
            <person name="Delany M.E."/>
            <person name="Dodgson J.B."/>
            <person name="Dong J.J."/>
            <person name="Evans C."/>
            <person name="Frederickson K.M."/>
            <person name="Flicek P."/>
            <person name="Florea L."/>
            <person name="Folkerts O."/>
            <person name="Groenen M.A."/>
            <person name="Harkins T.T."/>
            <person name="Herrero J."/>
            <person name="Hoffmann S."/>
            <person name="Megens H.J."/>
            <person name="Jiang A."/>
            <person name="de Jong P."/>
            <person name="Kaiser P."/>
            <person name="Kim H."/>
            <person name="Kim K.W."/>
            <person name="Kim S."/>
            <person name="Langenberger D."/>
            <person name="Lee M.K."/>
            <person name="Lee T."/>
            <person name="Mane S."/>
            <person name="Marcais G."/>
            <person name="Marz M."/>
            <person name="McElroy A.P."/>
            <person name="Modise T."/>
            <person name="Nefedov M."/>
            <person name="Notredame C."/>
            <person name="Paton I.R."/>
            <person name="Payne W.S."/>
            <person name="Pertea G."/>
            <person name="Prickett D."/>
            <person name="Puiu D."/>
            <person name="Qioa D."/>
            <person name="Raineri E."/>
            <person name="Ruffier M."/>
            <person name="Salzberg S.L."/>
            <person name="Schatz M.C."/>
            <person name="Scheuring C."/>
            <person name="Schmidt C.J."/>
            <person name="Schroeder S."/>
            <person name="Searle S.M."/>
            <person name="Smith E.J."/>
            <person name="Smith J."/>
            <person name="Sonstegard T.S."/>
            <person name="Stadler P.F."/>
            <person name="Tafer H."/>
            <person name="Tu Z.J."/>
            <person name="Van Tassell C.P."/>
            <person name="Vilella A.J."/>
            <person name="Williams K.P."/>
            <person name="Yorke J.A."/>
            <person name="Zhang L."/>
            <person name="Zhang H.B."/>
            <person name="Zhang X."/>
            <person name="Zhang Y."/>
            <person name="Reed K.M."/>
        </authorList>
    </citation>
    <scope>NUCLEOTIDE SEQUENCE [LARGE SCALE GENOMIC DNA]</scope>
</reference>
<evidence type="ECO:0000256" key="5">
    <source>
        <dbReference type="ARBA" id="ARBA00022786"/>
    </source>
</evidence>
<keyword evidence="4" id="KW-0808">Transferase</keyword>
<dbReference type="GO" id="GO:0007030">
    <property type="term" value="P:Golgi organization"/>
    <property type="evidence" value="ECO:0007669"/>
    <property type="project" value="TreeGrafter"/>
</dbReference>
<feature type="compositionally biased region" description="Basic and acidic residues" evidence="7">
    <location>
        <begin position="1"/>
        <end position="11"/>
    </location>
</feature>
<evidence type="ECO:0000313" key="9">
    <source>
        <dbReference type="Ensembl" id="ENSMGAP00000029754.1"/>
    </source>
</evidence>
<comment type="pathway">
    <text evidence="2">Protein modification; protein ubiquitination.</text>
</comment>
<feature type="region of interest" description="Disordered" evidence="7">
    <location>
        <begin position="1"/>
        <end position="21"/>
    </location>
</feature>
<dbReference type="Gene3D" id="3.30.2410.10">
    <property type="entry name" value="Hect, E3 ligase catalytic domain"/>
    <property type="match status" value="1"/>
</dbReference>
<dbReference type="Pfam" id="PF00632">
    <property type="entry name" value="HECT"/>
    <property type="match status" value="1"/>
</dbReference>
<protein>
    <recommendedName>
        <fullName evidence="3">HECT-type E3 ubiquitin transferase</fullName>
        <ecNumber evidence="3">2.3.2.26</ecNumber>
    </recommendedName>
</protein>
<evidence type="ECO:0000256" key="4">
    <source>
        <dbReference type="ARBA" id="ARBA00022679"/>
    </source>
</evidence>
<sequence>MGWGAHGDRWGRGTVGGDDTRTRAVTSTHSFNQLDLPAYESYEKLRQMLLLAIQECSEGFGLA</sequence>
<evidence type="ECO:0000313" key="10">
    <source>
        <dbReference type="Proteomes" id="UP000001645"/>
    </source>
</evidence>
<reference evidence="9" key="2">
    <citation type="submission" date="2025-08" db="UniProtKB">
        <authorList>
            <consortium name="Ensembl"/>
        </authorList>
    </citation>
    <scope>IDENTIFICATION</scope>
</reference>
<dbReference type="GO" id="GO:0061630">
    <property type="term" value="F:ubiquitin protein ligase activity"/>
    <property type="evidence" value="ECO:0007669"/>
    <property type="project" value="UniProtKB-EC"/>
</dbReference>
<proteinExistence type="predicted"/>
<dbReference type="GeneTree" id="ENSGT01040000244656"/>
<dbReference type="GO" id="GO:0005634">
    <property type="term" value="C:nucleus"/>
    <property type="evidence" value="ECO:0007669"/>
    <property type="project" value="TreeGrafter"/>
</dbReference>
<dbReference type="Proteomes" id="UP000001645">
    <property type="component" value="Unplaced"/>
</dbReference>
<dbReference type="GO" id="GO:0061025">
    <property type="term" value="P:membrane fusion"/>
    <property type="evidence" value="ECO:0007669"/>
    <property type="project" value="TreeGrafter"/>
</dbReference>
<dbReference type="SUPFAM" id="SSF56204">
    <property type="entry name" value="Hect, E3 ligase catalytic domain"/>
    <property type="match status" value="1"/>
</dbReference>
<keyword evidence="10" id="KW-1185">Reference proteome</keyword>